<evidence type="ECO:0000256" key="6">
    <source>
        <dbReference type="ARBA" id="ARBA00022695"/>
    </source>
</evidence>
<dbReference type="GO" id="GO:0016787">
    <property type="term" value="F:hydrolase activity"/>
    <property type="evidence" value="ECO:0007669"/>
    <property type="project" value="UniProtKB-KW"/>
</dbReference>
<dbReference type="GO" id="GO:0003919">
    <property type="term" value="F:FMN adenylyltransferase activity"/>
    <property type="evidence" value="ECO:0007669"/>
    <property type="project" value="UniProtKB-EC"/>
</dbReference>
<dbReference type="PANTHER" id="PTHR23293:SF9">
    <property type="entry name" value="FAD SYNTHASE"/>
    <property type="match status" value="1"/>
</dbReference>
<sequence>MSNTFYDRCKEAHELVSGYLTDSLPWGNVPPSRANYVFNPQIRAENKAKITRSAQVLRACLTKYNLNQLAISYNGGKDCLVMLLIFLYAIYERSLQVEQLDPTTLPANDQFFTKKYLQTHRMDSIYINSEDPFEEVSQFISTSTKHYNLNPISIKSSLKDGFEQYLNGHPDIKAIIVGIRHSDPYGSSLSYEQETDHQWPKFIRVHPILHWNYVDIWDFIIGCNLDYCVLYDRGYTSLGGVKTTVPNPVLVHGGESAPAYAMTEDADDRERLGRNKAPQ</sequence>
<dbReference type="GO" id="GO:0005524">
    <property type="term" value="F:ATP binding"/>
    <property type="evidence" value="ECO:0007669"/>
    <property type="project" value="UniProtKB-KW"/>
</dbReference>
<evidence type="ECO:0000256" key="3">
    <source>
        <dbReference type="ARBA" id="ARBA00022630"/>
    </source>
</evidence>
<evidence type="ECO:0000256" key="7">
    <source>
        <dbReference type="ARBA" id="ARBA00022741"/>
    </source>
</evidence>
<evidence type="ECO:0000256" key="11">
    <source>
        <dbReference type="ARBA" id="ARBA00031871"/>
    </source>
</evidence>
<evidence type="ECO:0000256" key="4">
    <source>
        <dbReference type="ARBA" id="ARBA00022643"/>
    </source>
</evidence>
<reference evidence="14 15" key="1">
    <citation type="journal article" date="2011" name="Proc. Natl. Acad. Sci. U.S.A.">
        <title>Comparative genomics of xylose-fermenting fungi for enhanced biofuel production.</title>
        <authorList>
            <person name="Wohlbach D.J."/>
            <person name="Kuo A."/>
            <person name="Sato T.K."/>
            <person name="Potts K.M."/>
            <person name="Salamov A.A."/>
            <person name="LaButti K.M."/>
            <person name="Sun H."/>
            <person name="Clum A."/>
            <person name="Pangilinan J.L."/>
            <person name="Lindquist E.A."/>
            <person name="Lucas S."/>
            <person name="Lapidus A."/>
            <person name="Jin M."/>
            <person name="Gunawan C."/>
            <person name="Balan V."/>
            <person name="Dale B.E."/>
            <person name="Jeffries T.W."/>
            <person name="Zinkel R."/>
            <person name="Barry K.W."/>
            <person name="Grigoriev I.V."/>
            <person name="Gasch A.P."/>
        </authorList>
    </citation>
    <scope>NUCLEOTIDE SEQUENCE [LARGE SCALE GENOMIC DNA]</scope>
    <source>
        <strain evidence="14">ATCC 10573</strain>
        <strain evidence="15">ATCC 10573 / BCRC 21748 / CBS 615 / JCM 9827 / NBRC 10315 / NRRL Y-1498 / VKM Y-70</strain>
    </source>
</reference>
<dbReference type="EC" id="2.7.7.2" evidence="2"/>
<dbReference type="STRING" id="590646.G3B986"/>
<dbReference type="GO" id="GO:0006747">
    <property type="term" value="P:FAD biosynthetic process"/>
    <property type="evidence" value="ECO:0007669"/>
    <property type="project" value="TreeGrafter"/>
</dbReference>
<evidence type="ECO:0000256" key="10">
    <source>
        <dbReference type="ARBA" id="ARBA00031145"/>
    </source>
</evidence>
<name>G3B986_CANTC</name>
<organism evidence="15">
    <name type="scientific">Candida tenuis (strain ATCC 10573 / BCRC 21748 / CBS 615 / JCM 9827 / NBRC 10315 / NRRL Y-1498 / VKM Y-70)</name>
    <name type="common">Yeast</name>
    <name type="synonym">Yamadazyma tenuis</name>
    <dbReference type="NCBI Taxonomy" id="590646"/>
    <lineage>
        <taxon>Eukaryota</taxon>
        <taxon>Fungi</taxon>
        <taxon>Dikarya</taxon>
        <taxon>Ascomycota</taxon>
        <taxon>Saccharomycotina</taxon>
        <taxon>Pichiomycetes</taxon>
        <taxon>Debaryomycetaceae</taxon>
        <taxon>Yamadazyma</taxon>
    </lineage>
</organism>
<keyword evidence="6" id="KW-0548">Nucleotidyltransferase</keyword>
<evidence type="ECO:0000256" key="12">
    <source>
        <dbReference type="ARBA" id="ARBA00049494"/>
    </source>
</evidence>
<evidence type="ECO:0000256" key="2">
    <source>
        <dbReference type="ARBA" id="ARBA00012393"/>
    </source>
</evidence>
<evidence type="ECO:0000313" key="15">
    <source>
        <dbReference type="Proteomes" id="UP000000707"/>
    </source>
</evidence>
<dbReference type="Proteomes" id="UP000000707">
    <property type="component" value="Unassembled WGS sequence"/>
</dbReference>
<comment type="catalytic activity">
    <reaction evidence="12">
        <text>FMN + ATP + H(+) = FAD + diphosphate</text>
        <dbReference type="Rhea" id="RHEA:17237"/>
        <dbReference type="ChEBI" id="CHEBI:15378"/>
        <dbReference type="ChEBI" id="CHEBI:30616"/>
        <dbReference type="ChEBI" id="CHEBI:33019"/>
        <dbReference type="ChEBI" id="CHEBI:57692"/>
        <dbReference type="ChEBI" id="CHEBI:58210"/>
        <dbReference type="EC" id="2.7.7.2"/>
    </reaction>
</comment>
<dbReference type="PANTHER" id="PTHR23293">
    <property type="entry name" value="FAD SYNTHETASE-RELATED FMN ADENYLYLTRANSFERASE"/>
    <property type="match status" value="1"/>
</dbReference>
<dbReference type="EMBL" id="GL996527">
    <property type="protein sequence ID" value="EGV62678.1"/>
    <property type="molecule type" value="Genomic_DNA"/>
</dbReference>
<dbReference type="eggNOG" id="KOG2644">
    <property type="taxonomic scope" value="Eukaryota"/>
</dbReference>
<keyword evidence="4" id="KW-0288">FMN</keyword>
<feature type="domain" description="Phosphoadenosine phosphosulphate reductase" evidence="13">
    <location>
        <begin position="163"/>
        <end position="246"/>
    </location>
</feature>
<keyword evidence="14" id="KW-0378">Hydrolase</keyword>
<dbReference type="OrthoDB" id="270728at2759"/>
<keyword evidence="3" id="KW-0285">Flavoprotein</keyword>
<dbReference type="EMBL" id="GL996527">
    <property type="protein sequence ID" value="EGV62679.1"/>
    <property type="molecule type" value="Genomic_DNA"/>
</dbReference>
<evidence type="ECO:0000256" key="1">
    <source>
        <dbReference type="ARBA" id="ARBA00004726"/>
    </source>
</evidence>
<dbReference type="GeneID" id="18247805"/>
<evidence type="ECO:0000259" key="13">
    <source>
        <dbReference type="Pfam" id="PF01507"/>
    </source>
</evidence>
<dbReference type="InterPro" id="IPR002500">
    <property type="entry name" value="PAPS_reduct_dom"/>
</dbReference>
<keyword evidence="5" id="KW-0808">Transferase</keyword>
<evidence type="ECO:0000256" key="5">
    <source>
        <dbReference type="ARBA" id="ARBA00022679"/>
    </source>
</evidence>
<keyword evidence="8" id="KW-0274">FAD</keyword>
<evidence type="ECO:0000256" key="8">
    <source>
        <dbReference type="ARBA" id="ARBA00022827"/>
    </source>
</evidence>
<evidence type="ECO:0000256" key="9">
    <source>
        <dbReference type="ARBA" id="ARBA00022840"/>
    </source>
</evidence>
<feature type="domain" description="Phosphoadenosine phosphosulphate reductase" evidence="13">
    <location>
        <begin position="68"/>
        <end position="159"/>
    </location>
</feature>
<dbReference type="KEGG" id="cten:18247805"/>
<evidence type="ECO:0000313" key="14">
    <source>
        <dbReference type="EMBL" id="EGV62678.1"/>
    </source>
</evidence>
<dbReference type="InterPro" id="IPR014729">
    <property type="entry name" value="Rossmann-like_a/b/a_fold"/>
</dbReference>
<proteinExistence type="predicted"/>
<dbReference type="SUPFAM" id="SSF52402">
    <property type="entry name" value="Adenine nucleotide alpha hydrolases-like"/>
    <property type="match status" value="1"/>
</dbReference>
<keyword evidence="7" id="KW-0547">Nucleotide-binding</keyword>
<comment type="pathway">
    <text evidence="1">Cofactor biosynthesis; FAD biosynthesis; FAD from FMN: step 1/1.</text>
</comment>
<dbReference type="HOGENOM" id="CLU_056971_3_0_1"/>
<accession>G3B986</accession>
<dbReference type="Pfam" id="PF01507">
    <property type="entry name" value="PAPS_reduct"/>
    <property type="match status" value="2"/>
</dbReference>
<dbReference type="Gene3D" id="3.40.50.620">
    <property type="entry name" value="HUPs"/>
    <property type="match status" value="1"/>
</dbReference>
<protein>
    <recommendedName>
        <fullName evidence="2">FAD synthase</fullName>
        <ecNumber evidence="2">2.7.7.2</ecNumber>
    </recommendedName>
    <alternativeName>
        <fullName evidence="10">FAD pyrophosphorylase</fullName>
    </alternativeName>
    <alternativeName>
        <fullName evidence="11">FMN adenylyltransferase</fullName>
    </alternativeName>
</protein>
<dbReference type="CDD" id="cd23948">
    <property type="entry name" value="FAD_synthase"/>
    <property type="match status" value="1"/>
</dbReference>
<keyword evidence="15" id="KW-1185">Reference proteome</keyword>
<dbReference type="AlphaFoldDB" id="G3B986"/>
<gene>
    <name evidence="14" type="ORF">CANTEDRAFT_115285</name>
</gene>
<keyword evidence="9" id="KW-0067">ATP-binding</keyword>